<evidence type="ECO:0000313" key="2">
    <source>
        <dbReference type="Proteomes" id="UP001501777"/>
    </source>
</evidence>
<comment type="caution">
    <text evidence="1">The sequence shown here is derived from an EMBL/GenBank/DDBJ whole genome shotgun (WGS) entry which is preliminary data.</text>
</comment>
<evidence type="ECO:0000313" key="1">
    <source>
        <dbReference type="EMBL" id="GAA2484670.1"/>
    </source>
</evidence>
<dbReference type="Proteomes" id="UP001501777">
    <property type="component" value="Unassembled WGS sequence"/>
</dbReference>
<protein>
    <submittedName>
        <fullName evidence="1">Uncharacterized protein</fullName>
    </submittedName>
</protein>
<gene>
    <name evidence="1" type="ORF">GCM10010276_22990</name>
</gene>
<accession>A0ABP5YPL0</accession>
<keyword evidence="2" id="KW-1185">Reference proteome</keyword>
<name>A0ABP5YPL0_STRLO</name>
<dbReference type="RefSeq" id="WP_344400036.1">
    <property type="nucleotide sequence ID" value="NZ_BAAASG010000006.1"/>
</dbReference>
<sequence length="199" mass="22819">MSVFDVRNAVKEPDRLLAETENPRQRAILLNFRRHALLELCGRWQEILQPDMVVDEPFYRVNENGASLHLRGKEEIGRFYAGMVDARLNVFGPISERIAVADWGLAIESYFGNHIPGRVLAEQGEDIDEPDAFYQLTHYMASFWPYDADARLTGEHIYEDTASRRVEKLDPADVITPERARELLTPLLEAQPWPRAVAN</sequence>
<reference evidence="2" key="1">
    <citation type="journal article" date="2019" name="Int. J. Syst. Evol. Microbiol.">
        <title>The Global Catalogue of Microorganisms (GCM) 10K type strain sequencing project: providing services to taxonomists for standard genome sequencing and annotation.</title>
        <authorList>
            <consortium name="The Broad Institute Genomics Platform"/>
            <consortium name="The Broad Institute Genome Sequencing Center for Infectious Disease"/>
            <person name="Wu L."/>
            <person name="Ma J."/>
        </authorList>
    </citation>
    <scope>NUCLEOTIDE SEQUENCE [LARGE SCALE GENOMIC DNA]</scope>
    <source>
        <strain evidence="2">JCM 4395</strain>
    </source>
</reference>
<proteinExistence type="predicted"/>
<organism evidence="1 2">
    <name type="scientific">Streptomyces longisporus</name>
    <dbReference type="NCBI Taxonomy" id="1948"/>
    <lineage>
        <taxon>Bacteria</taxon>
        <taxon>Bacillati</taxon>
        <taxon>Actinomycetota</taxon>
        <taxon>Actinomycetes</taxon>
        <taxon>Kitasatosporales</taxon>
        <taxon>Streptomycetaceae</taxon>
        <taxon>Streptomyces</taxon>
    </lineage>
</organism>
<dbReference type="EMBL" id="BAAASG010000006">
    <property type="protein sequence ID" value="GAA2484670.1"/>
    <property type="molecule type" value="Genomic_DNA"/>
</dbReference>